<sequence length="302" mass="33261">MIYSTGEIKHTDIKFFRKIVNHEIITTFFQSSSITRATVFGFQSILYGAENKIWTFWMDIDPCPFRRDSQEESSVDMCQMHNYSKTVSDDAAFAFVFSSASPISSSVIALRQRFIRSSSLPSLSVLAGTLLFINDAAFALASGTAFPFTYRVTALLRNENCNEFLPILLLERHLPLTDPHTSICISSDVVGPENSFCARFYMEQETAYGGSMESGVHTGGGGRNTRGPTANVAVILSTFVPREFVVGRENSFCARFYMEQETAYGGSMESGVHTGGGGRNTRGPTANVAVRPLPQLRINSEA</sequence>
<accession>A0AAD1YU06</accession>
<name>A0AAD1YU06_9LAMI</name>
<keyword evidence="2" id="KW-1185">Reference proteome</keyword>
<dbReference type="AlphaFoldDB" id="A0AAD1YU06"/>
<dbReference type="EMBL" id="OU503038">
    <property type="protein sequence ID" value="CAI9757456.1"/>
    <property type="molecule type" value="Genomic_DNA"/>
</dbReference>
<dbReference type="Proteomes" id="UP000834106">
    <property type="component" value="Chromosome 3"/>
</dbReference>
<gene>
    <name evidence="1" type="ORF">FPE_LOCUS4886</name>
</gene>
<organism evidence="1 2">
    <name type="scientific">Fraxinus pennsylvanica</name>
    <dbReference type="NCBI Taxonomy" id="56036"/>
    <lineage>
        <taxon>Eukaryota</taxon>
        <taxon>Viridiplantae</taxon>
        <taxon>Streptophyta</taxon>
        <taxon>Embryophyta</taxon>
        <taxon>Tracheophyta</taxon>
        <taxon>Spermatophyta</taxon>
        <taxon>Magnoliopsida</taxon>
        <taxon>eudicotyledons</taxon>
        <taxon>Gunneridae</taxon>
        <taxon>Pentapetalae</taxon>
        <taxon>asterids</taxon>
        <taxon>lamiids</taxon>
        <taxon>Lamiales</taxon>
        <taxon>Oleaceae</taxon>
        <taxon>Oleeae</taxon>
        <taxon>Fraxinus</taxon>
    </lineage>
</organism>
<evidence type="ECO:0000313" key="1">
    <source>
        <dbReference type="EMBL" id="CAI9757456.1"/>
    </source>
</evidence>
<reference evidence="1" key="1">
    <citation type="submission" date="2023-05" db="EMBL/GenBank/DDBJ databases">
        <authorList>
            <person name="Huff M."/>
        </authorList>
    </citation>
    <scope>NUCLEOTIDE SEQUENCE</scope>
</reference>
<evidence type="ECO:0000313" key="2">
    <source>
        <dbReference type="Proteomes" id="UP000834106"/>
    </source>
</evidence>
<protein>
    <submittedName>
        <fullName evidence="1">Uncharacterized protein</fullName>
    </submittedName>
</protein>
<proteinExistence type="predicted"/>